<evidence type="ECO:0000313" key="1">
    <source>
        <dbReference type="EMBL" id="GIY54471.1"/>
    </source>
</evidence>
<proteinExistence type="predicted"/>
<dbReference type="Proteomes" id="UP001054945">
    <property type="component" value="Unassembled WGS sequence"/>
</dbReference>
<comment type="caution">
    <text evidence="1">The sequence shown here is derived from an EMBL/GenBank/DDBJ whole genome shotgun (WGS) entry which is preliminary data.</text>
</comment>
<evidence type="ECO:0000313" key="2">
    <source>
        <dbReference type="Proteomes" id="UP001054945"/>
    </source>
</evidence>
<reference evidence="1 2" key="1">
    <citation type="submission" date="2021-06" db="EMBL/GenBank/DDBJ databases">
        <title>Caerostris extrusa draft genome.</title>
        <authorList>
            <person name="Kono N."/>
            <person name="Arakawa K."/>
        </authorList>
    </citation>
    <scope>NUCLEOTIDE SEQUENCE [LARGE SCALE GENOMIC DNA]</scope>
</reference>
<sequence>MACCTNLGLALRYRMEPVNYRFGLTAEEMVNCRRPVSKQSWSMGCSKRLNLQHSWKMARWKVSFLTELVESYIEKDWFRTQLENGSLQESCFCTQVEHGTRRRTGFGTQHSFWHICFRYGIRG</sequence>
<name>A0AAV4U9M6_CAEEX</name>
<dbReference type="AlphaFoldDB" id="A0AAV4U9M6"/>
<accession>A0AAV4U9M6</accession>
<gene>
    <name evidence="1" type="ORF">CEXT_230501</name>
</gene>
<dbReference type="EMBL" id="BPLR01012515">
    <property type="protein sequence ID" value="GIY54471.1"/>
    <property type="molecule type" value="Genomic_DNA"/>
</dbReference>
<keyword evidence="2" id="KW-1185">Reference proteome</keyword>
<organism evidence="1 2">
    <name type="scientific">Caerostris extrusa</name>
    <name type="common">Bark spider</name>
    <name type="synonym">Caerostris bankana</name>
    <dbReference type="NCBI Taxonomy" id="172846"/>
    <lineage>
        <taxon>Eukaryota</taxon>
        <taxon>Metazoa</taxon>
        <taxon>Ecdysozoa</taxon>
        <taxon>Arthropoda</taxon>
        <taxon>Chelicerata</taxon>
        <taxon>Arachnida</taxon>
        <taxon>Araneae</taxon>
        <taxon>Araneomorphae</taxon>
        <taxon>Entelegynae</taxon>
        <taxon>Araneoidea</taxon>
        <taxon>Araneidae</taxon>
        <taxon>Caerostris</taxon>
    </lineage>
</organism>
<protein>
    <submittedName>
        <fullName evidence="1">Uncharacterized protein</fullName>
    </submittedName>
</protein>